<organism evidence="1 2">
    <name type="scientific">Corynebacterium ramonii</name>
    <dbReference type="NCBI Taxonomy" id="3026968"/>
    <lineage>
        <taxon>Bacteria</taxon>
        <taxon>Bacillati</taxon>
        <taxon>Actinomycetota</taxon>
        <taxon>Actinomycetes</taxon>
        <taxon>Mycobacteriales</taxon>
        <taxon>Corynebacteriaceae</taxon>
        <taxon>Corynebacterium</taxon>
    </lineage>
</organism>
<sequence length="44" mass="5036">MANAIYNFFFSLLDHEILSSSPSAYFNNGWKAIKQLFNAFSSSR</sequence>
<evidence type="ECO:0000313" key="2">
    <source>
        <dbReference type="Proteomes" id="UP000029910"/>
    </source>
</evidence>
<protein>
    <submittedName>
        <fullName evidence="1">Uncharacterized protein</fullName>
    </submittedName>
</protein>
<gene>
    <name evidence="1" type="ORF">CulFRC11_1894</name>
</gene>
<proteinExistence type="predicted"/>
<dbReference type="EMBL" id="CP009622">
    <property type="protein sequence ID" value="AIU33443.1"/>
    <property type="molecule type" value="Genomic_DNA"/>
</dbReference>
<dbReference type="Proteomes" id="UP000029910">
    <property type="component" value="Chromosome"/>
</dbReference>
<reference evidence="1 2" key="1">
    <citation type="journal article" date="2015" name="Genome Announc.">
        <title>Genome Sequence of Corynebacterium ulcerans Strain FRC11.</title>
        <authorList>
            <person name="Benevides Lde J."/>
            <person name="Viana M.V."/>
            <person name="Mariano D.C."/>
            <person name="Rocha Fde S."/>
            <person name="Bagano P.C."/>
            <person name="Folador E.L."/>
            <person name="Pereira F.L."/>
            <person name="Dorella F.A."/>
            <person name="Leal C.A."/>
            <person name="Carvalho A.F."/>
            <person name="Soares Sde C."/>
            <person name="Carneiro A."/>
            <person name="Ramos R."/>
            <person name="Badell-Ocando E."/>
            <person name="Guiso N."/>
            <person name="Silva A."/>
            <person name="Figueiredo H."/>
            <person name="Azevedo V."/>
            <person name="Guimaraes L.C."/>
        </authorList>
    </citation>
    <scope>NUCLEOTIDE SEQUENCE [LARGE SCALE GENOMIC DNA]</scope>
    <source>
        <strain evidence="2">FRC0011</strain>
    </source>
</reference>
<keyword evidence="2" id="KW-1185">Reference proteome</keyword>
<accession>A0ABN4EKW1</accession>
<evidence type="ECO:0000313" key="1">
    <source>
        <dbReference type="EMBL" id="AIU33443.1"/>
    </source>
</evidence>
<name>A0ABN4EKW1_9CORY</name>